<evidence type="ECO:0000313" key="3">
    <source>
        <dbReference type="Proteomes" id="UP000283387"/>
    </source>
</evidence>
<dbReference type="AlphaFoldDB" id="A0A419W3G1"/>
<evidence type="ECO:0000256" key="1">
    <source>
        <dbReference type="SAM" id="SignalP"/>
    </source>
</evidence>
<proteinExistence type="predicted"/>
<evidence type="ECO:0000313" key="2">
    <source>
        <dbReference type="EMBL" id="RKD90008.1"/>
    </source>
</evidence>
<dbReference type="Proteomes" id="UP000283387">
    <property type="component" value="Unassembled WGS sequence"/>
</dbReference>
<dbReference type="EMBL" id="RAPN01000001">
    <property type="protein sequence ID" value="RKD90008.1"/>
    <property type="molecule type" value="Genomic_DNA"/>
</dbReference>
<dbReference type="InterPro" id="IPR010131">
    <property type="entry name" value="MdtP/NodT-like"/>
</dbReference>
<dbReference type="Gene3D" id="1.20.1600.10">
    <property type="entry name" value="Outer membrane efflux proteins (OEP)"/>
    <property type="match status" value="1"/>
</dbReference>
<name>A0A419W3G1_9BACT</name>
<feature type="signal peptide" evidence="1">
    <location>
        <begin position="1"/>
        <end position="29"/>
    </location>
</feature>
<keyword evidence="1" id="KW-0732">Signal</keyword>
<organism evidence="2 3">
    <name type="scientific">Mangrovibacterium diazotrophicum</name>
    <dbReference type="NCBI Taxonomy" id="1261403"/>
    <lineage>
        <taxon>Bacteria</taxon>
        <taxon>Pseudomonadati</taxon>
        <taxon>Bacteroidota</taxon>
        <taxon>Bacteroidia</taxon>
        <taxon>Marinilabiliales</taxon>
        <taxon>Prolixibacteraceae</taxon>
        <taxon>Mangrovibacterium</taxon>
    </lineage>
</organism>
<protein>
    <submittedName>
        <fullName evidence="2">Outer membrane efflux protein</fullName>
    </submittedName>
</protein>
<dbReference type="GO" id="GO:0015562">
    <property type="term" value="F:efflux transmembrane transporter activity"/>
    <property type="evidence" value="ECO:0007669"/>
    <property type="project" value="InterPro"/>
</dbReference>
<dbReference type="PANTHER" id="PTHR30203">
    <property type="entry name" value="OUTER MEMBRANE CATION EFFLUX PROTEIN"/>
    <property type="match status" value="1"/>
</dbReference>
<accession>A0A419W3G1</accession>
<keyword evidence="3" id="KW-1185">Reference proteome</keyword>
<sequence length="433" mass="49121">MIRSFNNKFYWIRGFGLFLLFLWSSGVRAQNTFSAFVDSAMTNNPEAISIKTQSRQYDLENQMISAVLQSPKMYLTSDVLFAPYFNNNGKLVDIAPSDQAIGYDVGITNGGLYSALFNIDIPVLKGAEVNHRQLQNEFAKKKLTIRLETIRAELQQSVGTLYFDALSKQAAVANNQKNTALLNEEIQLVKLLTRKGMYRISDYKLLELELQSDSVLLKSSVNDLELAVRQLKAACGIQNTEAGFLTNPTMEMIVPVTGNSIFTQSYEQDSLAAANQTDIFNDQYRPQINLFANSGLNSTSIPSIERHVGLSAGVHLSYTLFDGHQKKINEQQQMLAIDEAATQKELKQKEVRSQANAYLQTIEKTKDELDQQKQIQQQYDALLNLYRDELQRAQISVIDFVAYLKKYSDVNQAVVQKEITLKKLINEYNYWNH</sequence>
<comment type="caution">
    <text evidence="2">The sequence shown here is derived from an EMBL/GenBank/DDBJ whole genome shotgun (WGS) entry which is preliminary data.</text>
</comment>
<gene>
    <name evidence="2" type="ORF">BC643_0344</name>
</gene>
<reference evidence="2 3" key="1">
    <citation type="submission" date="2018-09" db="EMBL/GenBank/DDBJ databases">
        <title>Genomic Encyclopedia of Archaeal and Bacterial Type Strains, Phase II (KMG-II): from individual species to whole genera.</title>
        <authorList>
            <person name="Goeker M."/>
        </authorList>
    </citation>
    <scope>NUCLEOTIDE SEQUENCE [LARGE SCALE GENOMIC DNA]</scope>
    <source>
        <strain evidence="2 3">DSM 27148</strain>
    </source>
</reference>
<dbReference type="SUPFAM" id="SSF56954">
    <property type="entry name" value="Outer membrane efflux proteins (OEP)"/>
    <property type="match status" value="1"/>
</dbReference>
<feature type="chain" id="PRO_5019263356" evidence="1">
    <location>
        <begin position="30"/>
        <end position="433"/>
    </location>
</feature>